<proteinExistence type="predicted"/>
<protein>
    <submittedName>
        <fullName evidence="1">Uncharacterized protein</fullName>
    </submittedName>
</protein>
<comment type="caution">
    <text evidence="1">The sequence shown here is derived from an EMBL/GenBank/DDBJ whole genome shotgun (WGS) entry which is preliminary data.</text>
</comment>
<sequence length="60" mass="7015">PQWKPKSVTEKETLWTTAQTLSFMKTKLITVERATKELTDLGYDKEHIDMYIKATPTQKD</sequence>
<reference evidence="1" key="1">
    <citation type="journal article" date="2014" name="Front. Microbiol.">
        <title>High frequency of phylogenetically diverse reductive dehalogenase-homologous genes in deep subseafloor sedimentary metagenomes.</title>
        <authorList>
            <person name="Kawai M."/>
            <person name="Futagami T."/>
            <person name="Toyoda A."/>
            <person name="Takaki Y."/>
            <person name="Nishi S."/>
            <person name="Hori S."/>
            <person name="Arai W."/>
            <person name="Tsubouchi T."/>
            <person name="Morono Y."/>
            <person name="Uchiyama I."/>
            <person name="Ito T."/>
            <person name="Fujiyama A."/>
            <person name="Inagaki F."/>
            <person name="Takami H."/>
        </authorList>
    </citation>
    <scope>NUCLEOTIDE SEQUENCE</scope>
    <source>
        <strain evidence="1">Expedition CK06-06</strain>
    </source>
</reference>
<dbReference type="AlphaFoldDB" id="X1VGT7"/>
<dbReference type="EMBL" id="BARW01029157">
    <property type="protein sequence ID" value="GAJ06425.1"/>
    <property type="molecule type" value="Genomic_DNA"/>
</dbReference>
<gene>
    <name evidence="1" type="ORF">S12H4_46927</name>
</gene>
<name>X1VGT7_9ZZZZ</name>
<evidence type="ECO:0000313" key="1">
    <source>
        <dbReference type="EMBL" id="GAJ06425.1"/>
    </source>
</evidence>
<accession>X1VGT7</accession>
<organism evidence="1">
    <name type="scientific">marine sediment metagenome</name>
    <dbReference type="NCBI Taxonomy" id="412755"/>
    <lineage>
        <taxon>unclassified sequences</taxon>
        <taxon>metagenomes</taxon>
        <taxon>ecological metagenomes</taxon>
    </lineage>
</organism>
<feature type="non-terminal residue" evidence="1">
    <location>
        <position position="1"/>
    </location>
</feature>